<dbReference type="RefSeq" id="WP_238308639.1">
    <property type="nucleotide sequence ID" value="NZ_BPRE01000020.1"/>
</dbReference>
<keyword evidence="2" id="KW-1185">Reference proteome</keyword>
<reference evidence="1" key="2">
    <citation type="submission" date="2021-08" db="EMBL/GenBank/DDBJ databases">
        <authorList>
            <person name="Tani A."/>
            <person name="Ola A."/>
            <person name="Ogura Y."/>
            <person name="Katsura K."/>
            <person name="Hayashi T."/>
        </authorList>
    </citation>
    <scope>NUCLEOTIDE SEQUENCE</scope>
    <source>
        <strain evidence="1">DSM 14458</strain>
    </source>
</reference>
<proteinExistence type="predicted"/>
<name>A0ABQ4V1W9_9HYPH</name>
<dbReference type="EMBL" id="BPRE01000020">
    <property type="protein sequence ID" value="GJE78055.1"/>
    <property type="molecule type" value="Genomic_DNA"/>
</dbReference>
<reference evidence="1" key="1">
    <citation type="journal article" date="2021" name="Front. Microbiol.">
        <title>Comprehensive Comparative Genomics and Phenotyping of Methylobacterium Species.</title>
        <authorList>
            <person name="Alessa O."/>
            <person name="Ogura Y."/>
            <person name="Fujitani Y."/>
            <person name="Takami H."/>
            <person name="Hayashi T."/>
            <person name="Sahin N."/>
            <person name="Tani A."/>
        </authorList>
    </citation>
    <scope>NUCLEOTIDE SEQUENCE</scope>
    <source>
        <strain evidence="1">DSM 14458</strain>
    </source>
</reference>
<protein>
    <submittedName>
        <fullName evidence="1">Uncharacterized protein</fullName>
    </submittedName>
</protein>
<comment type="caution">
    <text evidence="1">The sequence shown here is derived from an EMBL/GenBank/DDBJ whole genome shotgun (WGS) entry which is preliminary data.</text>
</comment>
<accession>A0ABQ4V1W9</accession>
<evidence type="ECO:0000313" key="2">
    <source>
        <dbReference type="Proteomes" id="UP001055093"/>
    </source>
</evidence>
<evidence type="ECO:0000313" key="1">
    <source>
        <dbReference type="EMBL" id="GJE78055.1"/>
    </source>
</evidence>
<gene>
    <name evidence="1" type="ORF">BGCPKDLD_4666</name>
</gene>
<organism evidence="1 2">
    <name type="scientific">Methylorubrum suomiense</name>
    <dbReference type="NCBI Taxonomy" id="144191"/>
    <lineage>
        <taxon>Bacteria</taxon>
        <taxon>Pseudomonadati</taxon>
        <taxon>Pseudomonadota</taxon>
        <taxon>Alphaproteobacteria</taxon>
        <taxon>Hyphomicrobiales</taxon>
        <taxon>Methylobacteriaceae</taxon>
        <taxon>Methylorubrum</taxon>
    </lineage>
</organism>
<sequence length="85" mass="9636">MTQTFTGTLADFLTALRRELLAHHEWARTNERKLDVWINLTRQTAQTDRNEINLDGPAFRAAWRSVGGKGRPSFRGLRSIPQSGA</sequence>
<dbReference type="Proteomes" id="UP001055093">
    <property type="component" value="Unassembled WGS sequence"/>
</dbReference>